<dbReference type="OrthoDB" id="9766019at2"/>
<evidence type="ECO:0000313" key="7">
    <source>
        <dbReference type="Proteomes" id="UP000319976"/>
    </source>
</evidence>
<dbReference type="GO" id="GO:0140662">
    <property type="term" value="F:ATP-dependent protein folding chaperone"/>
    <property type="evidence" value="ECO:0007669"/>
    <property type="project" value="InterPro"/>
</dbReference>
<dbReference type="GO" id="GO:0005524">
    <property type="term" value="F:ATP binding"/>
    <property type="evidence" value="ECO:0007669"/>
    <property type="project" value="UniProtKB-KW"/>
</dbReference>
<evidence type="ECO:0000256" key="1">
    <source>
        <dbReference type="ARBA" id="ARBA00007381"/>
    </source>
</evidence>
<evidence type="ECO:0000256" key="2">
    <source>
        <dbReference type="ARBA" id="ARBA00022741"/>
    </source>
</evidence>
<keyword evidence="7" id="KW-1185">Reference proteome</keyword>
<organism evidence="6 7">
    <name type="scientific">Calycomorphotria hydatis</name>
    <dbReference type="NCBI Taxonomy" id="2528027"/>
    <lineage>
        <taxon>Bacteria</taxon>
        <taxon>Pseudomonadati</taxon>
        <taxon>Planctomycetota</taxon>
        <taxon>Planctomycetia</taxon>
        <taxon>Planctomycetales</taxon>
        <taxon>Planctomycetaceae</taxon>
        <taxon>Calycomorphotria</taxon>
    </lineage>
</organism>
<keyword evidence="4" id="KW-0143">Chaperone</keyword>
<protein>
    <submittedName>
        <fullName evidence="6">Chaperone protein DnaK</fullName>
    </submittedName>
</protein>
<dbReference type="InterPro" id="IPR018181">
    <property type="entry name" value="Heat_shock_70_CS"/>
</dbReference>
<gene>
    <name evidence="6" type="primary">dnaK_1</name>
    <name evidence="6" type="ORF">V22_27700</name>
</gene>
<dbReference type="AlphaFoldDB" id="A0A517TAW6"/>
<dbReference type="PRINTS" id="PR00301">
    <property type="entry name" value="HEATSHOCK70"/>
</dbReference>
<dbReference type="CDD" id="cd24029">
    <property type="entry name" value="ASKHA_NBD_HSP70_DnaK_HscA_HscC"/>
    <property type="match status" value="1"/>
</dbReference>
<evidence type="ECO:0000256" key="5">
    <source>
        <dbReference type="RuleBase" id="RU003322"/>
    </source>
</evidence>
<dbReference type="Pfam" id="PF00012">
    <property type="entry name" value="HSP70"/>
    <property type="match status" value="1"/>
</dbReference>
<dbReference type="SUPFAM" id="SSF53067">
    <property type="entry name" value="Actin-like ATPase domain"/>
    <property type="match status" value="2"/>
</dbReference>
<dbReference type="SUPFAM" id="SSF100920">
    <property type="entry name" value="Heat shock protein 70kD (HSP70), peptide-binding domain"/>
    <property type="match status" value="1"/>
</dbReference>
<dbReference type="PROSITE" id="PS00329">
    <property type="entry name" value="HSP70_2"/>
    <property type="match status" value="1"/>
</dbReference>
<reference evidence="6 7" key="1">
    <citation type="submission" date="2019-02" db="EMBL/GenBank/DDBJ databases">
        <title>Deep-cultivation of Planctomycetes and their phenomic and genomic characterization uncovers novel biology.</title>
        <authorList>
            <person name="Wiegand S."/>
            <person name="Jogler M."/>
            <person name="Boedeker C."/>
            <person name="Pinto D."/>
            <person name="Vollmers J."/>
            <person name="Rivas-Marin E."/>
            <person name="Kohn T."/>
            <person name="Peeters S.H."/>
            <person name="Heuer A."/>
            <person name="Rast P."/>
            <person name="Oberbeckmann S."/>
            <person name="Bunk B."/>
            <person name="Jeske O."/>
            <person name="Meyerdierks A."/>
            <person name="Storesund J.E."/>
            <person name="Kallscheuer N."/>
            <person name="Luecker S."/>
            <person name="Lage O.M."/>
            <person name="Pohl T."/>
            <person name="Merkel B.J."/>
            <person name="Hornburger P."/>
            <person name="Mueller R.-W."/>
            <person name="Bruemmer F."/>
            <person name="Labrenz M."/>
            <person name="Spormann A.M."/>
            <person name="Op den Camp H."/>
            <person name="Overmann J."/>
            <person name="Amann R."/>
            <person name="Jetten M.S.M."/>
            <person name="Mascher T."/>
            <person name="Medema M.H."/>
            <person name="Devos D.P."/>
            <person name="Kaster A.-K."/>
            <person name="Ovreas L."/>
            <person name="Rohde M."/>
            <person name="Galperin M.Y."/>
            <person name="Jogler C."/>
        </authorList>
    </citation>
    <scope>NUCLEOTIDE SEQUENCE [LARGE SCALE GENOMIC DNA]</scope>
    <source>
        <strain evidence="6 7">V22</strain>
    </source>
</reference>
<comment type="similarity">
    <text evidence="1 5">Belongs to the heat shock protein 70 family.</text>
</comment>
<keyword evidence="3 5" id="KW-0067">ATP-binding</keyword>
<dbReference type="PROSITE" id="PS00297">
    <property type="entry name" value="HSP70_1"/>
    <property type="match status" value="1"/>
</dbReference>
<accession>A0A517TAW6</accession>
<dbReference type="InterPro" id="IPR043129">
    <property type="entry name" value="ATPase_NBD"/>
</dbReference>
<dbReference type="Proteomes" id="UP000319976">
    <property type="component" value="Chromosome"/>
</dbReference>
<name>A0A517TAW6_9PLAN</name>
<dbReference type="PANTHER" id="PTHR19375">
    <property type="entry name" value="HEAT SHOCK PROTEIN 70KDA"/>
    <property type="match status" value="1"/>
</dbReference>
<dbReference type="InterPro" id="IPR013126">
    <property type="entry name" value="Hsp_70_fam"/>
</dbReference>
<dbReference type="Gene3D" id="3.90.640.10">
    <property type="entry name" value="Actin, Chain A, domain 4"/>
    <property type="match status" value="1"/>
</dbReference>
<evidence type="ECO:0000256" key="3">
    <source>
        <dbReference type="ARBA" id="ARBA00022840"/>
    </source>
</evidence>
<dbReference type="FunFam" id="3.90.640.10:FF:000003">
    <property type="entry name" value="Molecular chaperone DnaK"/>
    <property type="match status" value="1"/>
</dbReference>
<dbReference type="Gene3D" id="2.60.34.10">
    <property type="entry name" value="Substrate Binding Domain Of DNAk, Chain A, domain 1"/>
    <property type="match status" value="1"/>
</dbReference>
<keyword evidence="2 5" id="KW-0547">Nucleotide-binding</keyword>
<sequence>MEFAAGQTVGIDLGTTYSAVARLNDEGIPEVIPNADDRSITPSVILLGEEGHVMVGPSFERISIEDPNNIVEAVKRQMGNDEYFVVYQGKRLTAEFLSALILKKLRQDTEARIGPVGNAVITVPYYFNDVRRKATQDAGTVAGLNVIDIINEPTAATLTYAWEKGELGRTDIAADPKTILVYDLGGGTFDVTVVQYTPTHFKVLATDGDVMLGGLDWSNRLVDHLAEQFMRKFGDDPREDPEAMRTFFQECEDAKRSLSNQGQTPVNVYHKGNTLTVSLTREDFERMTSDLLQRTYDTTSLVIQQAEVDPKTLDEVLLIGGSTYMPIVENMLKDICGRIPSRELLPEAAVAQGAAIHAAILEAKQAGGEGRMADAVIKRLSAVNTVDVNSHSLGVKISASHDRTQKVNHIMIPRNTPLPFTKRQRFVTNVDNQQKVHIYILEGEAEDPDACSPIGDFVVTELPKGLPKGSPVDVEYSYDANGRIHANAVEVKGQNAAKTEIVRDSGLDVDGMAAFMALAETYTVD</sequence>
<evidence type="ECO:0000256" key="4">
    <source>
        <dbReference type="ARBA" id="ARBA00023186"/>
    </source>
</evidence>
<evidence type="ECO:0000313" key="6">
    <source>
        <dbReference type="EMBL" id="QDT65515.1"/>
    </source>
</evidence>
<dbReference type="InterPro" id="IPR029047">
    <property type="entry name" value="HSP70_peptide-bd_sf"/>
</dbReference>
<proteinExistence type="inferred from homology"/>
<dbReference type="FunFam" id="3.30.420.40:FF:000071">
    <property type="entry name" value="Molecular chaperone DnaK"/>
    <property type="match status" value="1"/>
</dbReference>
<dbReference type="RefSeq" id="WP_145263582.1">
    <property type="nucleotide sequence ID" value="NZ_CP036316.1"/>
</dbReference>
<dbReference type="KEGG" id="chya:V22_27700"/>
<dbReference type="Gene3D" id="3.30.420.40">
    <property type="match status" value="2"/>
</dbReference>
<dbReference type="EMBL" id="CP036316">
    <property type="protein sequence ID" value="QDT65515.1"/>
    <property type="molecule type" value="Genomic_DNA"/>
</dbReference>